<keyword evidence="3" id="KW-1185">Reference proteome</keyword>
<proteinExistence type="predicted"/>
<dbReference type="InterPro" id="IPR001638">
    <property type="entry name" value="Solute-binding_3/MltF_N"/>
</dbReference>
<evidence type="ECO:0000313" key="3">
    <source>
        <dbReference type="Proteomes" id="UP000620127"/>
    </source>
</evidence>
<gene>
    <name evidence="2" type="ORF">GCM10011282_22390</name>
</gene>
<feature type="domain" description="Solute-binding protein family 3/N-terminal" evidence="1">
    <location>
        <begin position="21"/>
        <end position="238"/>
    </location>
</feature>
<accession>A0ABQ2XGD1</accession>
<evidence type="ECO:0000259" key="1">
    <source>
        <dbReference type="Pfam" id="PF00497"/>
    </source>
</evidence>
<dbReference type="Proteomes" id="UP000620127">
    <property type="component" value="Unassembled WGS sequence"/>
</dbReference>
<dbReference type="Gene3D" id="3.40.190.10">
    <property type="entry name" value="Periplasmic binding protein-like II"/>
    <property type="match status" value="2"/>
</dbReference>
<dbReference type="SUPFAM" id="SSF53850">
    <property type="entry name" value="Periplasmic binding protein-like II"/>
    <property type="match status" value="1"/>
</dbReference>
<dbReference type="PANTHER" id="PTHR38834">
    <property type="entry name" value="PERIPLASMIC SUBSTRATE BINDING PROTEIN FAMILY 3"/>
    <property type="match status" value="1"/>
</dbReference>
<protein>
    <recommendedName>
        <fullName evidence="1">Solute-binding protein family 3/N-terminal domain-containing protein</fullName>
    </recommendedName>
</protein>
<dbReference type="Pfam" id="PF00497">
    <property type="entry name" value="SBP_bac_3"/>
    <property type="match status" value="1"/>
</dbReference>
<dbReference type="EMBL" id="BMYT01000003">
    <property type="protein sequence ID" value="GGX15554.1"/>
    <property type="molecule type" value="Genomic_DNA"/>
</dbReference>
<organism evidence="2 3">
    <name type="scientific">Undibacterium macrobrachii</name>
    <dbReference type="NCBI Taxonomy" id="1119058"/>
    <lineage>
        <taxon>Bacteria</taxon>
        <taxon>Pseudomonadati</taxon>
        <taxon>Pseudomonadota</taxon>
        <taxon>Betaproteobacteria</taxon>
        <taxon>Burkholderiales</taxon>
        <taxon>Oxalobacteraceae</taxon>
        <taxon>Undibacterium</taxon>
    </lineage>
</organism>
<evidence type="ECO:0000313" key="2">
    <source>
        <dbReference type="EMBL" id="GGX15554.1"/>
    </source>
</evidence>
<sequence length="240" mass="27075">MGVLYLLAHSVAASTIDIKAYTEEWPPYNFLNGKQVTGISTDILRAACSNAHLQCEFQLVPWTRAYKTVQETKNTIIYTIARIPTRETQFVWIGPLFPRTTWIYARAEVADKILHMKDLEKFKVGVIRAEASLTDLTEAGVPSSAIRIFNSNTDEMRMLKAGQIDVVVNTEIGMAVNQQQFDIGADKLVKLMKLYDAGSLYFGMNINSDPILIEKLQNAVDKLRREGKIQLIVQQYTKAN</sequence>
<name>A0ABQ2XGD1_9BURK</name>
<reference evidence="3" key="1">
    <citation type="journal article" date="2019" name="Int. J. Syst. Evol. Microbiol.">
        <title>The Global Catalogue of Microorganisms (GCM) 10K type strain sequencing project: providing services to taxonomists for standard genome sequencing and annotation.</title>
        <authorList>
            <consortium name="The Broad Institute Genomics Platform"/>
            <consortium name="The Broad Institute Genome Sequencing Center for Infectious Disease"/>
            <person name="Wu L."/>
            <person name="Ma J."/>
        </authorList>
    </citation>
    <scope>NUCLEOTIDE SEQUENCE [LARGE SCALE GENOMIC DNA]</scope>
    <source>
        <strain evidence="3">KCTC 23916</strain>
    </source>
</reference>
<dbReference type="PANTHER" id="PTHR38834:SF3">
    <property type="entry name" value="SOLUTE-BINDING PROTEIN FAMILY 3_N-TERMINAL DOMAIN-CONTAINING PROTEIN"/>
    <property type="match status" value="1"/>
</dbReference>
<comment type="caution">
    <text evidence="2">The sequence shown here is derived from an EMBL/GenBank/DDBJ whole genome shotgun (WGS) entry which is preliminary data.</text>
</comment>